<dbReference type="STRING" id="240176.A8N8V6"/>
<feature type="region of interest" description="Disordered" evidence="1">
    <location>
        <begin position="119"/>
        <end position="144"/>
    </location>
</feature>
<gene>
    <name evidence="2" type="ORF">CC1G_00831</name>
</gene>
<feature type="compositionally biased region" description="Low complexity" evidence="1">
    <location>
        <begin position="18"/>
        <end position="28"/>
    </location>
</feature>
<sequence length="328" mass="36184">MANIGSAFLGDRQRRHFSSSTTHTTSTPPSSPPPTGVSGMIYPGRASTSPLAMQFDNDDLDDTTPGESSTTANTASEKKQDEIKLNLPPAPPPKPIDPRLALELRVRWLEAIVYGTKQDVSNPTTTTRLSRPAPPRKGKQRDLSGLKDGETLMRLAENVQQRLEAAVDGNEGLKKFMSHYDQHSQYLTSAFALSGLLSEEDPSSAYSNMTPEEIDAFLTEMEPEIRAADRDMQEIEALVNKGVTGAGKLPDHEKLQSRLESLLEANKADIELAASLEKRIATLMQKHARSVDALSELFVSWDDALTMAEDSIIQIEKDKRERRRLGLE</sequence>
<dbReference type="InParanoid" id="A8N8V6"/>
<dbReference type="eggNOG" id="ENOG502S7P7">
    <property type="taxonomic scope" value="Eukaryota"/>
</dbReference>
<dbReference type="HOGENOM" id="CLU_052861_0_0_1"/>
<organism evidence="2 3">
    <name type="scientific">Coprinopsis cinerea (strain Okayama-7 / 130 / ATCC MYA-4618 / FGSC 9003)</name>
    <name type="common">Inky cap fungus</name>
    <name type="synonym">Hormographiella aspergillata</name>
    <dbReference type="NCBI Taxonomy" id="240176"/>
    <lineage>
        <taxon>Eukaryota</taxon>
        <taxon>Fungi</taxon>
        <taxon>Dikarya</taxon>
        <taxon>Basidiomycota</taxon>
        <taxon>Agaricomycotina</taxon>
        <taxon>Agaricomycetes</taxon>
        <taxon>Agaricomycetidae</taxon>
        <taxon>Agaricales</taxon>
        <taxon>Agaricineae</taxon>
        <taxon>Psathyrellaceae</taxon>
        <taxon>Coprinopsis</taxon>
    </lineage>
</organism>
<reference evidence="2 3" key="1">
    <citation type="journal article" date="2010" name="Proc. Natl. Acad. Sci. U.S.A.">
        <title>Insights into evolution of multicellular fungi from the assembled chromosomes of the mushroom Coprinopsis cinerea (Coprinus cinereus).</title>
        <authorList>
            <person name="Stajich J.E."/>
            <person name="Wilke S.K."/>
            <person name="Ahren D."/>
            <person name="Au C.H."/>
            <person name="Birren B.W."/>
            <person name="Borodovsky M."/>
            <person name="Burns C."/>
            <person name="Canback B."/>
            <person name="Casselton L.A."/>
            <person name="Cheng C.K."/>
            <person name="Deng J."/>
            <person name="Dietrich F.S."/>
            <person name="Fargo D.C."/>
            <person name="Farman M.L."/>
            <person name="Gathman A.C."/>
            <person name="Goldberg J."/>
            <person name="Guigo R."/>
            <person name="Hoegger P.J."/>
            <person name="Hooker J.B."/>
            <person name="Huggins A."/>
            <person name="James T.Y."/>
            <person name="Kamada T."/>
            <person name="Kilaru S."/>
            <person name="Kodira C."/>
            <person name="Kues U."/>
            <person name="Kupfer D."/>
            <person name="Kwan H.S."/>
            <person name="Lomsadze A."/>
            <person name="Li W."/>
            <person name="Lilly W.W."/>
            <person name="Ma L.J."/>
            <person name="Mackey A.J."/>
            <person name="Manning G."/>
            <person name="Martin F."/>
            <person name="Muraguchi H."/>
            <person name="Natvig D.O."/>
            <person name="Palmerini H."/>
            <person name="Ramesh M.A."/>
            <person name="Rehmeyer C.J."/>
            <person name="Roe B.A."/>
            <person name="Shenoy N."/>
            <person name="Stanke M."/>
            <person name="Ter-Hovhannisyan V."/>
            <person name="Tunlid A."/>
            <person name="Velagapudi R."/>
            <person name="Vision T.J."/>
            <person name="Zeng Q."/>
            <person name="Zolan M.E."/>
            <person name="Pukkila P.J."/>
        </authorList>
    </citation>
    <scope>NUCLEOTIDE SEQUENCE [LARGE SCALE GENOMIC DNA]</scope>
    <source>
        <strain evidence="3">Okayama-7 / 130 / ATCC MYA-4618 / FGSC 9003</strain>
    </source>
</reference>
<feature type="compositionally biased region" description="Polar residues" evidence="1">
    <location>
        <begin position="65"/>
        <end position="75"/>
    </location>
</feature>
<dbReference type="OrthoDB" id="16729at2759"/>
<feature type="compositionally biased region" description="Polar residues" evidence="1">
    <location>
        <begin position="119"/>
        <end position="129"/>
    </location>
</feature>
<dbReference type="AlphaFoldDB" id="A8N8V6"/>
<proteinExistence type="predicted"/>
<comment type="caution">
    <text evidence="2">The sequence shown here is derived from an EMBL/GenBank/DDBJ whole genome shotgun (WGS) entry which is preliminary data.</text>
</comment>
<evidence type="ECO:0000313" key="2">
    <source>
        <dbReference type="EMBL" id="EAU90447.2"/>
    </source>
</evidence>
<dbReference type="KEGG" id="cci:CC1G_00831"/>
<feature type="region of interest" description="Disordered" evidence="1">
    <location>
        <begin position="1"/>
        <end position="97"/>
    </location>
</feature>
<dbReference type="OMA" id="FVAWDDT"/>
<keyword evidence="3" id="KW-1185">Reference proteome</keyword>
<dbReference type="Proteomes" id="UP000001861">
    <property type="component" value="Unassembled WGS sequence"/>
</dbReference>
<dbReference type="GO" id="GO:0061640">
    <property type="term" value="P:cytoskeleton-dependent cytokinesis"/>
    <property type="evidence" value="ECO:0007669"/>
    <property type="project" value="InterPro"/>
</dbReference>
<dbReference type="EMBL" id="AACS02000007">
    <property type="protein sequence ID" value="EAU90447.2"/>
    <property type="molecule type" value="Genomic_DNA"/>
</dbReference>
<dbReference type="Pfam" id="PF07426">
    <property type="entry name" value="Dynactin_p22"/>
    <property type="match status" value="1"/>
</dbReference>
<evidence type="ECO:0000256" key="1">
    <source>
        <dbReference type="SAM" id="MobiDB-lite"/>
    </source>
</evidence>
<dbReference type="VEuPathDB" id="FungiDB:CC1G_00831"/>
<dbReference type="GO" id="GO:0005869">
    <property type="term" value="C:dynactin complex"/>
    <property type="evidence" value="ECO:0007669"/>
    <property type="project" value="InterPro"/>
</dbReference>
<accession>A8N8V6</accession>
<protein>
    <submittedName>
        <fullName evidence="2">Uncharacterized protein</fullName>
    </submittedName>
</protein>
<dbReference type="InterPro" id="IPR009991">
    <property type="entry name" value="DCTN3"/>
</dbReference>
<name>A8N8V6_COPC7</name>
<evidence type="ECO:0000313" key="3">
    <source>
        <dbReference type="Proteomes" id="UP000001861"/>
    </source>
</evidence>
<dbReference type="GeneID" id="6007751"/>
<dbReference type="RefSeq" id="XP_001831284.2">
    <property type="nucleotide sequence ID" value="XM_001831232.2"/>
</dbReference>